<dbReference type="Proteomes" id="UP000037210">
    <property type="component" value="Unassembled WGS sequence"/>
</dbReference>
<name>A0A0M0BSN1_9ARCH</name>
<evidence type="ECO:0000313" key="3">
    <source>
        <dbReference type="Proteomes" id="UP000037210"/>
    </source>
</evidence>
<feature type="domain" description="Lsm C-terminal" evidence="1">
    <location>
        <begin position="83"/>
        <end position="138"/>
    </location>
</feature>
<evidence type="ECO:0000259" key="1">
    <source>
        <dbReference type="Pfam" id="PF14894"/>
    </source>
</evidence>
<organism evidence="2 3">
    <name type="scientific">miscellaneous Crenarchaeota group-15 archaeon DG-45</name>
    <dbReference type="NCBI Taxonomy" id="1685127"/>
    <lineage>
        <taxon>Archaea</taxon>
        <taxon>Candidatus Bathyarchaeota</taxon>
        <taxon>MCG-15</taxon>
    </lineage>
</organism>
<dbReference type="Pfam" id="PF14894">
    <property type="entry name" value="Lsm_C"/>
    <property type="match status" value="1"/>
</dbReference>
<accession>A0A0M0BSN1</accession>
<protein>
    <recommendedName>
        <fullName evidence="1">Lsm C-terminal domain-containing protein</fullName>
    </recommendedName>
</protein>
<sequence length="140" mass="15419">MAAVAGRRFFEELGQLINKLVQVEDRERRALEGTLLGYDANSMSICLGDVKGEGGTKIHRVFVYGPSIAKISASERPFNLEGLAERIERVFPNMVRLYADAGIIVVMDKIRVDEGGIVEGSGPAADRVRDIYDRFVSEAT</sequence>
<dbReference type="Gene3D" id="3.30.310.60">
    <property type="entry name" value="Like-Sm ribonucleoprotein, C-terminal domain"/>
    <property type="match status" value="1"/>
</dbReference>
<dbReference type="SUPFAM" id="SSF50182">
    <property type="entry name" value="Sm-like ribonucleoproteins"/>
    <property type="match status" value="1"/>
</dbReference>
<reference evidence="2 3" key="1">
    <citation type="submission" date="2015-06" db="EMBL/GenBank/DDBJ databases">
        <title>New insights into the roles of widespread benthic archaea in carbon and nitrogen cycling.</title>
        <authorList>
            <person name="Lazar C.S."/>
            <person name="Baker B.J."/>
            <person name="Seitz K.W."/>
            <person name="Hyde A.S."/>
            <person name="Dick G.J."/>
            <person name="Hinrichs K.-U."/>
            <person name="Teske A.P."/>
        </authorList>
    </citation>
    <scope>NUCLEOTIDE SEQUENCE [LARGE SCALE GENOMIC DNA]</scope>
    <source>
        <strain evidence="2">DG-45</strain>
    </source>
</reference>
<gene>
    <name evidence="2" type="ORF">AC482_01375</name>
</gene>
<dbReference type="InterPro" id="IPR028277">
    <property type="entry name" value="Lsm_C"/>
</dbReference>
<dbReference type="Gene3D" id="2.30.30.100">
    <property type="match status" value="1"/>
</dbReference>
<dbReference type="InterPro" id="IPR037156">
    <property type="entry name" value="Lsm_C_sf"/>
</dbReference>
<evidence type="ECO:0000313" key="2">
    <source>
        <dbReference type="EMBL" id="KON31231.1"/>
    </source>
</evidence>
<comment type="caution">
    <text evidence="2">The sequence shown here is derived from an EMBL/GenBank/DDBJ whole genome shotgun (WGS) entry which is preliminary data.</text>
</comment>
<dbReference type="InterPro" id="IPR010920">
    <property type="entry name" value="LSM_dom_sf"/>
</dbReference>
<dbReference type="AlphaFoldDB" id="A0A0M0BSN1"/>
<proteinExistence type="predicted"/>
<dbReference type="EMBL" id="LFWZ01000009">
    <property type="protein sequence ID" value="KON31231.1"/>
    <property type="molecule type" value="Genomic_DNA"/>
</dbReference>